<evidence type="ECO:0000259" key="4">
    <source>
        <dbReference type="PROSITE" id="PS50013"/>
    </source>
</evidence>
<feature type="compositionally biased region" description="Low complexity" evidence="3">
    <location>
        <begin position="824"/>
        <end position="850"/>
    </location>
</feature>
<feature type="compositionally biased region" description="Polar residues" evidence="3">
    <location>
        <begin position="493"/>
        <end position="505"/>
    </location>
</feature>
<feature type="compositionally biased region" description="Low complexity" evidence="3">
    <location>
        <begin position="262"/>
        <end position="272"/>
    </location>
</feature>
<dbReference type="InterPro" id="IPR016197">
    <property type="entry name" value="Chromo-like_dom_sf"/>
</dbReference>
<gene>
    <name evidence="5" type="ORF">L596_001080</name>
</gene>
<dbReference type="SMART" id="SM00300">
    <property type="entry name" value="ChSh"/>
    <property type="match status" value="1"/>
</dbReference>
<dbReference type="SUPFAM" id="SSF54160">
    <property type="entry name" value="Chromo domain-like"/>
    <property type="match status" value="2"/>
</dbReference>
<feature type="compositionally biased region" description="Basic and acidic residues" evidence="3">
    <location>
        <begin position="20"/>
        <end position="30"/>
    </location>
</feature>
<dbReference type="GO" id="GO:0005634">
    <property type="term" value="C:nucleus"/>
    <property type="evidence" value="ECO:0007669"/>
    <property type="project" value="UniProtKB-SubCell"/>
</dbReference>
<dbReference type="InterPro" id="IPR008251">
    <property type="entry name" value="Chromo_shadow_dom"/>
</dbReference>
<feature type="compositionally biased region" description="Basic and acidic residues" evidence="3">
    <location>
        <begin position="379"/>
        <end position="388"/>
    </location>
</feature>
<dbReference type="Gene3D" id="2.40.50.40">
    <property type="match status" value="2"/>
</dbReference>
<feature type="compositionally biased region" description="Basic and acidic residues" evidence="3">
    <location>
        <begin position="924"/>
        <end position="936"/>
    </location>
</feature>
<feature type="compositionally biased region" description="Polar residues" evidence="3">
    <location>
        <begin position="250"/>
        <end position="261"/>
    </location>
</feature>
<evidence type="ECO:0000313" key="5">
    <source>
        <dbReference type="EMBL" id="TMS33321.1"/>
    </source>
</evidence>
<feature type="region of interest" description="Disordered" evidence="3">
    <location>
        <begin position="1297"/>
        <end position="1327"/>
    </location>
</feature>
<dbReference type="SMART" id="SM00298">
    <property type="entry name" value="CHROMO"/>
    <property type="match status" value="2"/>
</dbReference>
<feature type="compositionally biased region" description="Low complexity" evidence="3">
    <location>
        <begin position="530"/>
        <end position="539"/>
    </location>
</feature>
<dbReference type="STRING" id="34508.A0A4U8UKQ7"/>
<keyword evidence="2" id="KW-0539">Nucleus</keyword>
<evidence type="ECO:0000313" key="6">
    <source>
        <dbReference type="Proteomes" id="UP000298663"/>
    </source>
</evidence>
<feature type="compositionally biased region" description="Polar residues" evidence="3">
    <location>
        <begin position="102"/>
        <end position="120"/>
    </location>
</feature>
<feature type="domain" description="Chromo" evidence="4">
    <location>
        <begin position="1340"/>
        <end position="1408"/>
    </location>
</feature>
<evidence type="ECO:0000256" key="3">
    <source>
        <dbReference type="SAM" id="MobiDB-lite"/>
    </source>
</evidence>
<comment type="subcellular location">
    <subcellularLocation>
        <location evidence="1">Nucleus</location>
    </subcellularLocation>
</comment>
<feature type="compositionally biased region" description="Basic and acidic residues" evidence="3">
    <location>
        <begin position="861"/>
        <end position="878"/>
    </location>
</feature>
<dbReference type="InterPro" id="IPR000953">
    <property type="entry name" value="Chromo/chromo_shadow_dom"/>
</dbReference>
<dbReference type="OrthoDB" id="433924at2759"/>
<feature type="compositionally biased region" description="Basic and acidic residues" evidence="3">
    <location>
        <begin position="352"/>
        <end position="363"/>
    </location>
</feature>
<dbReference type="PROSITE" id="PS50013">
    <property type="entry name" value="CHROMO_2"/>
    <property type="match status" value="1"/>
</dbReference>
<evidence type="ECO:0000256" key="2">
    <source>
        <dbReference type="ARBA" id="ARBA00023242"/>
    </source>
</evidence>
<dbReference type="Pfam" id="PF01393">
    <property type="entry name" value="Chromo_shadow"/>
    <property type="match status" value="1"/>
</dbReference>
<feature type="compositionally biased region" description="Polar residues" evidence="3">
    <location>
        <begin position="679"/>
        <end position="695"/>
    </location>
</feature>
<feature type="region of interest" description="Disordered" evidence="3">
    <location>
        <begin position="1074"/>
        <end position="1111"/>
    </location>
</feature>
<feature type="compositionally biased region" description="Polar residues" evidence="3">
    <location>
        <begin position="540"/>
        <end position="549"/>
    </location>
</feature>
<dbReference type="CDD" id="cd00034">
    <property type="entry name" value="CSD"/>
    <property type="match status" value="1"/>
</dbReference>
<feature type="region of interest" description="Disordered" evidence="3">
    <location>
        <begin position="1163"/>
        <end position="1195"/>
    </location>
</feature>
<feature type="compositionally biased region" description="Polar residues" evidence="3">
    <location>
        <begin position="296"/>
        <end position="308"/>
    </location>
</feature>
<dbReference type="EMBL" id="AZBU02000001">
    <property type="protein sequence ID" value="TMS33321.1"/>
    <property type="molecule type" value="Genomic_DNA"/>
</dbReference>
<feature type="compositionally biased region" description="Polar residues" evidence="3">
    <location>
        <begin position="189"/>
        <end position="205"/>
    </location>
</feature>
<feature type="compositionally biased region" description="Polar residues" evidence="3">
    <location>
        <begin position="789"/>
        <end position="799"/>
    </location>
</feature>
<organism evidence="5 6">
    <name type="scientific">Steinernema carpocapsae</name>
    <name type="common">Entomopathogenic nematode</name>
    <dbReference type="NCBI Taxonomy" id="34508"/>
    <lineage>
        <taxon>Eukaryota</taxon>
        <taxon>Metazoa</taxon>
        <taxon>Ecdysozoa</taxon>
        <taxon>Nematoda</taxon>
        <taxon>Chromadorea</taxon>
        <taxon>Rhabditida</taxon>
        <taxon>Tylenchina</taxon>
        <taxon>Panagrolaimomorpha</taxon>
        <taxon>Strongyloidoidea</taxon>
        <taxon>Steinernematidae</taxon>
        <taxon>Steinernema</taxon>
    </lineage>
</organism>
<feature type="compositionally biased region" description="Polar residues" evidence="3">
    <location>
        <begin position="332"/>
        <end position="348"/>
    </location>
</feature>
<feature type="compositionally biased region" description="Basic and acidic residues" evidence="3">
    <location>
        <begin position="581"/>
        <end position="598"/>
    </location>
</feature>
<keyword evidence="6" id="KW-1185">Reference proteome</keyword>
<dbReference type="EMBL" id="CM016762">
    <property type="protein sequence ID" value="TMS33321.1"/>
    <property type="molecule type" value="Genomic_DNA"/>
</dbReference>
<feature type="compositionally biased region" description="Basic and acidic residues" evidence="3">
    <location>
        <begin position="717"/>
        <end position="743"/>
    </location>
</feature>
<sequence>MPPKKRKISAVSSAPADSKTQNEKGVKDAKSQNNTSPEEPAVKKDRGRGSTKAATPVTPTFGSTKTPAPSETPGARSRTTRASAKEPIPVTVATEDTFELSRVSSAHKTPGVSSRRSQITALEPTPMTPASEAMYGSTKASAPVETPGTRSKRTRASVKQSTLPAPVLADTSEPPRTSAKEAASATSACEGTSGPSKTAASGTQSKRTRASAKEPTSAIPVPEDTFGPPMTPVSSDTVGSRSKKTRGSAKESTPMASLSEDTSGSSGTPGTTEAHSRRARVLAKEPIPVLEDTPESSETPVHTETPGTRSRKTKSSAAKEKLVTREPDPASRRSSSRISKLTSASSGTEALKASEHVFKEPELTRSSSRMSQRSSIARDASKDPDTSKRSSRKIQQKVILSPERSKSQAAEELERTPSARETVAENPEIDEDECMDIPRKKSDEKPIRKYNLMAPRRAGPDPPKEVSSSEQKNEKTSFEFSKRGKEQSKHVKQATTSKPKSQPTMPSKKRKLSTASSTSSQKTKEDKSSTPTTPTPTLTMVTRGSSKRTSIVDRSRTQSTSSEVAKSETSSRKSRTSEPPVEEKKPDEPSVKKMKTEKPPTPPTASIHTKTTPTVERWMKTRFSTGKVTPKLKEPTPEAPKPMPSSRMKTQSKSEEKEVETTPNAAVNLDSRSLRNRRVTISTVKIDSKPASSKASSEDPKSDAEEGGKFSRANKKPSREEENVPKADKSVEEPEKVEMKKALNAEAEEDVDELNTRSLRNRKLKNTTKATKVPKGASRDGSEEPKTDAQVSLKSSPRKTFSEETVEETEIQEVPEAEGDEKPSASPSRSVRSRISSVKSNSNLKSGNSNHRYDSGGLKSGVEERAKSFEAFSKKESAPNEDAEEPEEMEMQEMPDAETEEPQMDPKVDPEAAEPNAEDVPQAEAHDDHEEADHDPNAIQDQVQLDGAIQEEPENVLSNHTHHLEEVENGFAHNCEAMEEKGSSQKSENGEYLGSDEQNGDIAPMEVDEEAAIPSPEAHEVTPESTIVGAATEANGHSETTIVGASTAQATAALRSPVQELNAEEIPKLVIVEDTPEALTPPTPAQANEQPATAAPAPPAASSADDSDDDVVLLEDRPIYSVVGVEDFQARPYILDRTPQRPEPAPCQAAAAAAAINSHGRLLSPTRIPAEPSTDIIRPNIEGENSYSEYSSVYPPRPLSNEPSAAAIESSARFLRPEQIPGSAANRSAPGTARRRSIEELPDDVPQNVIISGPPSNPIEIARPADVPPVAEEGVHNSSTSSDDDIPELFIMAGIMQRKKPKNRRNEDEAGPSVPQESVRAPRKSRVVGDDSDDEVLFIEEIEAPLKAEAVRSIRQTPCGKHEFLVKWEGEDENKNTWEEEVDPHLVLAYEKLKSMKKVHRMIHLKKQMLAKRVPERIINEVKDDNGTRRFLVKNKGSKNLDLAPASEIFNKNPHLVFKYYEQKLPGRRRYDNFFS</sequence>
<comment type="caution">
    <text evidence="5">The sequence shown here is derived from an EMBL/GenBank/DDBJ whole genome shotgun (WGS) entry which is preliminary data.</text>
</comment>
<feature type="compositionally biased region" description="Low complexity" evidence="3">
    <location>
        <begin position="365"/>
        <end position="375"/>
    </location>
</feature>
<name>A0A4U8UKQ7_STECR</name>
<feature type="compositionally biased region" description="Basic and acidic residues" evidence="3">
    <location>
        <begin position="777"/>
        <end position="787"/>
    </location>
</feature>
<feature type="compositionally biased region" description="Polar residues" evidence="3">
    <location>
        <begin position="57"/>
        <end position="69"/>
    </location>
</feature>
<protein>
    <recommendedName>
        <fullName evidence="4">Chromo domain-containing protein</fullName>
    </recommendedName>
</protein>
<evidence type="ECO:0000256" key="1">
    <source>
        <dbReference type="ARBA" id="ARBA00004123"/>
    </source>
</evidence>
<feature type="compositionally biased region" description="Polar residues" evidence="3">
    <location>
        <begin position="1035"/>
        <end position="1044"/>
    </location>
</feature>
<feature type="compositionally biased region" description="Basic and acidic residues" evidence="3">
    <location>
        <begin position="471"/>
        <end position="489"/>
    </location>
</feature>
<reference evidence="5 6" key="2">
    <citation type="journal article" date="2019" name="G3 (Bethesda)">
        <title>Hybrid Assembly of the Genome of the Entomopathogenic Nematode Steinernema carpocapsae Identifies the X-Chromosome.</title>
        <authorList>
            <person name="Serra L."/>
            <person name="Macchietto M."/>
            <person name="Macias-Munoz A."/>
            <person name="McGill C.J."/>
            <person name="Rodriguez I.M."/>
            <person name="Rodriguez B."/>
            <person name="Murad R."/>
            <person name="Mortazavi A."/>
        </authorList>
    </citation>
    <scope>NUCLEOTIDE SEQUENCE [LARGE SCALE GENOMIC DNA]</scope>
    <source>
        <strain evidence="5 6">ALL</strain>
    </source>
</reference>
<feature type="region of interest" description="Disordered" evidence="3">
    <location>
        <begin position="1"/>
        <end position="953"/>
    </location>
</feature>
<feature type="region of interest" description="Disordered" evidence="3">
    <location>
        <begin position="1214"/>
        <end position="1249"/>
    </location>
</feature>
<feature type="compositionally biased region" description="Low complexity" evidence="3">
    <location>
        <begin position="1085"/>
        <end position="1104"/>
    </location>
</feature>
<feature type="compositionally biased region" description="Basic and acidic residues" evidence="3">
    <location>
        <begin position="436"/>
        <end position="447"/>
    </location>
</feature>
<feature type="region of interest" description="Disordered" evidence="3">
    <location>
        <begin position="972"/>
        <end position="1044"/>
    </location>
</feature>
<dbReference type="Proteomes" id="UP000298663">
    <property type="component" value="Chromosome X"/>
</dbReference>
<reference evidence="5 6" key="1">
    <citation type="journal article" date="2015" name="Genome Biol.">
        <title>Comparative genomics of Steinernema reveals deeply conserved gene regulatory networks.</title>
        <authorList>
            <person name="Dillman A.R."/>
            <person name="Macchietto M."/>
            <person name="Porter C.F."/>
            <person name="Rogers A."/>
            <person name="Williams B."/>
            <person name="Antoshechkin I."/>
            <person name="Lee M.M."/>
            <person name="Goodwin Z."/>
            <person name="Lu X."/>
            <person name="Lewis E.E."/>
            <person name="Goodrich-Blair H."/>
            <person name="Stock S.P."/>
            <person name="Adams B.J."/>
            <person name="Sternberg P.W."/>
            <person name="Mortazavi A."/>
        </authorList>
    </citation>
    <scope>NUCLEOTIDE SEQUENCE [LARGE SCALE GENOMIC DNA]</scope>
    <source>
        <strain evidence="5 6">ALL</strain>
    </source>
</reference>
<proteinExistence type="predicted"/>
<feature type="compositionally biased region" description="Acidic residues" evidence="3">
    <location>
        <begin position="804"/>
        <end position="819"/>
    </location>
</feature>
<feature type="compositionally biased region" description="Acidic residues" evidence="3">
    <location>
        <begin position="879"/>
        <end position="903"/>
    </location>
</feature>
<dbReference type="CDD" id="cd00024">
    <property type="entry name" value="CD_CSD"/>
    <property type="match status" value="1"/>
</dbReference>
<accession>A0A4U8UKQ7</accession>
<feature type="compositionally biased region" description="Basic and acidic residues" evidence="3">
    <location>
        <begin position="317"/>
        <end position="331"/>
    </location>
</feature>
<feature type="compositionally biased region" description="Basic and acidic residues" evidence="3">
    <location>
        <begin position="696"/>
        <end position="709"/>
    </location>
</feature>